<evidence type="ECO:0000313" key="3">
    <source>
        <dbReference type="EMBL" id="NGN84843.1"/>
    </source>
</evidence>
<evidence type="ECO:0000313" key="4">
    <source>
        <dbReference type="Proteomes" id="UP000479226"/>
    </source>
</evidence>
<keyword evidence="1" id="KW-0472">Membrane</keyword>
<proteinExistence type="predicted"/>
<gene>
    <name evidence="3" type="ORF">G6N77_15465</name>
</gene>
<feature type="domain" description="TadE-like" evidence="2">
    <location>
        <begin position="9"/>
        <end position="51"/>
    </location>
</feature>
<protein>
    <submittedName>
        <fullName evidence="3">Pilus assembly protein</fullName>
    </submittedName>
</protein>
<name>A0ABX0DKP0_9MICC</name>
<reference evidence="3 4" key="1">
    <citation type="submission" date="2020-02" db="EMBL/GenBank/DDBJ databases">
        <title>Genome sequence of the type strain DSM 27180 of Arthrobacter silviterrae.</title>
        <authorList>
            <person name="Gao J."/>
            <person name="Sun J."/>
        </authorList>
    </citation>
    <scope>NUCLEOTIDE SEQUENCE [LARGE SCALE GENOMIC DNA]</scope>
    <source>
        <strain evidence="3 4">DSM 27180</strain>
    </source>
</reference>
<dbReference type="EMBL" id="JAAKZI010000031">
    <property type="protein sequence ID" value="NGN84843.1"/>
    <property type="molecule type" value="Genomic_DNA"/>
</dbReference>
<dbReference type="Proteomes" id="UP000479226">
    <property type="component" value="Unassembled WGS sequence"/>
</dbReference>
<organism evidence="3 4">
    <name type="scientific">Arthrobacter silviterrae</name>
    <dbReference type="NCBI Taxonomy" id="2026658"/>
    <lineage>
        <taxon>Bacteria</taxon>
        <taxon>Bacillati</taxon>
        <taxon>Actinomycetota</taxon>
        <taxon>Actinomycetes</taxon>
        <taxon>Micrococcales</taxon>
        <taxon>Micrococcaceae</taxon>
        <taxon>Arthrobacter</taxon>
    </lineage>
</organism>
<keyword evidence="1" id="KW-0812">Transmembrane</keyword>
<sequence length="130" mass="13417">MSRTRSEDGAAAVEFALLLPILIMLILGILEFGLAYNAQITVTNAAREGVRTMVIQNSPGAAKAAVETVSSTLAPAITDSEITITVSNGTATCTGGSTATVNIQYPFQFLTGFFGTGYTMTGKAAMRCGG</sequence>
<feature type="transmembrane region" description="Helical" evidence="1">
    <location>
        <begin position="12"/>
        <end position="36"/>
    </location>
</feature>
<comment type="caution">
    <text evidence="3">The sequence shown here is derived from an EMBL/GenBank/DDBJ whole genome shotgun (WGS) entry which is preliminary data.</text>
</comment>
<dbReference type="InterPro" id="IPR012495">
    <property type="entry name" value="TadE-like_dom"/>
</dbReference>
<evidence type="ECO:0000256" key="1">
    <source>
        <dbReference type="SAM" id="Phobius"/>
    </source>
</evidence>
<keyword evidence="4" id="KW-1185">Reference proteome</keyword>
<accession>A0ABX0DKP0</accession>
<dbReference type="Pfam" id="PF07811">
    <property type="entry name" value="TadE"/>
    <property type="match status" value="1"/>
</dbReference>
<keyword evidence="1" id="KW-1133">Transmembrane helix</keyword>
<evidence type="ECO:0000259" key="2">
    <source>
        <dbReference type="Pfam" id="PF07811"/>
    </source>
</evidence>